<protein>
    <submittedName>
        <fullName evidence="3">Uncharacterized protein</fullName>
    </submittedName>
</protein>
<evidence type="ECO:0000256" key="2">
    <source>
        <dbReference type="SAM" id="Phobius"/>
    </source>
</evidence>
<keyword evidence="2" id="KW-1133">Transmembrane helix</keyword>
<dbReference type="AlphaFoldDB" id="A0A6V7XZP8"/>
<keyword evidence="2" id="KW-0812">Transmembrane</keyword>
<feature type="region of interest" description="Disordered" evidence="1">
    <location>
        <begin position="295"/>
        <end position="319"/>
    </location>
</feature>
<keyword evidence="2" id="KW-0472">Membrane</keyword>
<feature type="transmembrane region" description="Helical" evidence="2">
    <location>
        <begin position="422"/>
        <end position="440"/>
    </location>
</feature>
<evidence type="ECO:0000256" key="1">
    <source>
        <dbReference type="SAM" id="MobiDB-lite"/>
    </source>
</evidence>
<feature type="compositionally biased region" description="Basic and acidic residues" evidence="1">
    <location>
        <begin position="576"/>
        <end position="587"/>
    </location>
</feature>
<feature type="transmembrane region" description="Helical" evidence="2">
    <location>
        <begin position="391"/>
        <end position="410"/>
    </location>
</feature>
<sequence>MSAVIRLQLATVLATLKVKGRAVLTVLNATDTTVDEDDRLEADVVQLREAAGRAQVLVDTWSDMIARLMPTEQQDEMDILQAFPPPRGEVREDDEPTALAQIEHAYELVDLVNVCLQQRRNGGRGSVSSQRTGNSFMTTQSLQQLEEQPELYALPPQSPVEEYGCSLCHTGPTHKPSRCPMFNNRNRRKARLLEQGRCLNCLYDGHMLNKCRAANKCRRCGGRHHFMLCTQRQPKKRVYYPNGHHDGPSKANWRQTQPRKCVYYPTGHHKGPSEANWRVPTPSQPEVTYSGMVINSSTNVKSEADTKSSTSSTNRHRRRRVWINSKLKTNRRNPADVKVTPQGEKAIVDNTTAATKSIYSSMVASRCLFGSVKWKRRPDQNWTLRNSKVRLGFDCLLAVLTCLWLINRMYAGSTALFKCSSMHFLLMLALLLLVGIACWCKQIVRNAQRKPLQSSMTSKDGTFAAATNQTSTSFSNAGKFLCVTQAGTTAAVTCGITAGATEGITKSATEQITRNCSTVTKMNLCATQTGTTRAAATKTNLLSECASRHRPWKSCSSRQGRQRESQVVECRPSPKALERGTSESALHDHHHCSGQSNAPIQRPVNLSSALTRHPTGSLALIDD</sequence>
<gene>
    <name evidence="3" type="ORF">MENT_LOCUS58600</name>
</gene>
<evidence type="ECO:0000313" key="4">
    <source>
        <dbReference type="Proteomes" id="UP000580250"/>
    </source>
</evidence>
<dbReference type="EMBL" id="CAJEWN010002679">
    <property type="protein sequence ID" value="CAD2204833.1"/>
    <property type="molecule type" value="Genomic_DNA"/>
</dbReference>
<feature type="region of interest" description="Disordered" evidence="1">
    <location>
        <begin position="552"/>
        <end position="600"/>
    </location>
</feature>
<comment type="caution">
    <text evidence="3">The sequence shown here is derived from an EMBL/GenBank/DDBJ whole genome shotgun (WGS) entry which is preliminary data.</text>
</comment>
<accession>A0A6V7XZP8</accession>
<proteinExistence type="predicted"/>
<dbReference type="Proteomes" id="UP000580250">
    <property type="component" value="Unassembled WGS sequence"/>
</dbReference>
<name>A0A6V7XZP8_MELEN</name>
<evidence type="ECO:0000313" key="3">
    <source>
        <dbReference type="EMBL" id="CAD2204833.1"/>
    </source>
</evidence>
<reference evidence="3 4" key="1">
    <citation type="submission" date="2020-08" db="EMBL/GenBank/DDBJ databases">
        <authorList>
            <person name="Koutsovoulos G."/>
            <person name="Danchin GJ E."/>
        </authorList>
    </citation>
    <scope>NUCLEOTIDE SEQUENCE [LARGE SCALE GENOMIC DNA]</scope>
</reference>
<organism evidence="3 4">
    <name type="scientific">Meloidogyne enterolobii</name>
    <name type="common">Root-knot nematode worm</name>
    <name type="synonym">Meloidogyne mayaguensis</name>
    <dbReference type="NCBI Taxonomy" id="390850"/>
    <lineage>
        <taxon>Eukaryota</taxon>
        <taxon>Metazoa</taxon>
        <taxon>Ecdysozoa</taxon>
        <taxon>Nematoda</taxon>
        <taxon>Chromadorea</taxon>
        <taxon>Rhabditida</taxon>
        <taxon>Tylenchina</taxon>
        <taxon>Tylenchomorpha</taxon>
        <taxon>Tylenchoidea</taxon>
        <taxon>Meloidogynidae</taxon>
        <taxon>Meloidogyninae</taxon>
        <taxon>Meloidogyne</taxon>
    </lineage>
</organism>